<keyword evidence="2" id="KW-1185">Reference proteome</keyword>
<protein>
    <submittedName>
        <fullName evidence="1">Uncharacterized protein</fullName>
    </submittedName>
</protein>
<dbReference type="Proteomes" id="UP001180087">
    <property type="component" value="Chromosome"/>
</dbReference>
<proteinExistence type="predicted"/>
<sequence>MNKGQHRFHDYILERTHDDRIEDAKLLLTESFKKQDERSFDKAYLQEQFMPQMQKLLKTEHVKEVNGIMREFGDKYKG</sequence>
<reference evidence="1" key="1">
    <citation type="submission" date="2023-06" db="EMBL/GenBank/DDBJ databases">
        <title>A Treasure from Seagulls: Isolation and Description of Aciduricobacillus qingdaonensis gen. nov., sp. nov., a Rare Obligately Uric Acid-utilizing Member in the Family Bacillaceae.</title>
        <authorList>
            <person name="Liu W."/>
            <person name="Wang B."/>
        </authorList>
    </citation>
    <scope>NUCLEOTIDE SEQUENCE</scope>
    <source>
        <strain evidence="1">44XB</strain>
    </source>
</reference>
<dbReference type="RefSeq" id="WP_348028390.1">
    <property type="nucleotide sequence ID" value="NZ_CP129113.1"/>
</dbReference>
<accession>A0ABY9KVL8</accession>
<evidence type="ECO:0000313" key="1">
    <source>
        <dbReference type="EMBL" id="WLV24898.1"/>
    </source>
</evidence>
<name>A0ABY9KVL8_9BACI</name>
<organism evidence="1 2">
    <name type="scientific">Aciduricibacillus chroicocephali</name>
    <dbReference type="NCBI Taxonomy" id="3054939"/>
    <lineage>
        <taxon>Bacteria</taxon>
        <taxon>Bacillati</taxon>
        <taxon>Bacillota</taxon>
        <taxon>Bacilli</taxon>
        <taxon>Bacillales</taxon>
        <taxon>Bacillaceae</taxon>
        <taxon>Aciduricibacillus</taxon>
    </lineage>
</organism>
<evidence type="ECO:0000313" key="2">
    <source>
        <dbReference type="Proteomes" id="UP001180087"/>
    </source>
</evidence>
<gene>
    <name evidence="1" type="ORF">QR721_01270</name>
</gene>
<dbReference type="EMBL" id="CP129113">
    <property type="protein sequence ID" value="WLV24898.1"/>
    <property type="molecule type" value="Genomic_DNA"/>
</dbReference>